<feature type="signal peptide" evidence="2">
    <location>
        <begin position="1"/>
        <end position="19"/>
    </location>
</feature>
<reference evidence="3 4" key="1">
    <citation type="submission" date="2018-03" db="EMBL/GenBank/DDBJ databases">
        <title>Draft Genome Sequences of the Obligatory Marine Myxobacteria Enhygromyxa salina SWB005.</title>
        <authorList>
            <person name="Poehlein A."/>
            <person name="Moghaddam J.A."/>
            <person name="Harms H."/>
            <person name="Alanjari M."/>
            <person name="Koenig G.M."/>
            <person name="Daniel R."/>
            <person name="Schaeberle T.F."/>
        </authorList>
    </citation>
    <scope>NUCLEOTIDE SEQUENCE [LARGE SCALE GENOMIC DNA]</scope>
    <source>
        <strain evidence="3 4">SWB005</strain>
    </source>
</reference>
<name>A0A2S9XCU8_9BACT</name>
<comment type="caution">
    <text evidence="3">The sequence shown here is derived from an EMBL/GenBank/DDBJ whole genome shotgun (WGS) entry which is preliminary data.</text>
</comment>
<evidence type="ECO:0000313" key="3">
    <source>
        <dbReference type="EMBL" id="PRP90679.1"/>
    </source>
</evidence>
<evidence type="ECO:0008006" key="5">
    <source>
        <dbReference type="Google" id="ProtNLM"/>
    </source>
</evidence>
<protein>
    <recommendedName>
        <fullName evidence="5">Lipoprotein</fullName>
    </recommendedName>
</protein>
<dbReference type="Proteomes" id="UP000237968">
    <property type="component" value="Unassembled WGS sequence"/>
</dbReference>
<feature type="region of interest" description="Disordered" evidence="1">
    <location>
        <begin position="24"/>
        <end position="83"/>
    </location>
</feature>
<dbReference type="EMBL" id="PVNK01000273">
    <property type="protein sequence ID" value="PRP90679.1"/>
    <property type="molecule type" value="Genomic_DNA"/>
</dbReference>
<dbReference type="OrthoDB" id="5490596at2"/>
<evidence type="ECO:0000256" key="2">
    <source>
        <dbReference type="SAM" id="SignalP"/>
    </source>
</evidence>
<evidence type="ECO:0000313" key="4">
    <source>
        <dbReference type="Proteomes" id="UP000237968"/>
    </source>
</evidence>
<keyword evidence="4" id="KW-1185">Reference proteome</keyword>
<dbReference type="RefSeq" id="WP_146156322.1">
    <property type="nucleotide sequence ID" value="NZ_PVNK01000273.1"/>
</dbReference>
<gene>
    <name evidence="3" type="ORF">ENSA5_62570</name>
</gene>
<organism evidence="3 4">
    <name type="scientific">Enhygromyxa salina</name>
    <dbReference type="NCBI Taxonomy" id="215803"/>
    <lineage>
        <taxon>Bacteria</taxon>
        <taxon>Pseudomonadati</taxon>
        <taxon>Myxococcota</taxon>
        <taxon>Polyangia</taxon>
        <taxon>Nannocystales</taxon>
        <taxon>Nannocystaceae</taxon>
        <taxon>Enhygromyxa</taxon>
    </lineage>
</organism>
<accession>A0A2S9XCU8</accession>
<dbReference type="AlphaFoldDB" id="A0A2S9XCU8"/>
<keyword evidence="2" id="KW-0732">Signal</keyword>
<sequence>MKRSICATLVLLVGVCAQAGCDRGGQTEAPDVSNEENLVGSRDAYDTEDEESALDESYGERSELPPLKKPVEQCTGKGSKRECKMVDPQPEVTAAHGARKLMGRFRWGMDLKTVMAQLERDIEDEYAERQAKTKDPIEQDKNREWKREQVGEIAKNHVRFEEAAHHRWGVSLIGHEFKDNENEEMVWIKSPTLKKFYFFKEGELYKIVYAYGTQAWPGLTYQQILDQKFKSWFGMSPEKKFEVDEETQIKLIDYVQWDSADNDRVRAFDMTAVHGAFVVSVVSGEAEDEYGPRLPTGLESGEFTDDVSDVLGGSDICYDDEGNMIEDTEKCKELRGDLDE</sequence>
<evidence type="ECO:0000256" key="1">
    <source>
        <dbReference type="SAM" id="MobiDB-lite"/>
    </source>
</evidence>
<feature type="chain" id="PRO_5015462716" description="Lipoprotein" evidence="2">
    <location>
        <begin position="20"/>
        <end position="340"/>
    </location>
</feature>
<proteinExistence type="predicted"/>